<evidence type="ECO:0000313" key="1">
    <source>
        <dbReference type="EMBL" id="GGZ44976.1"/>
    </source>
</evidence>
<dbReference type="Proteomes" id="UP000662572">
    <property type="component" value="Unassembled WGS sequence"/>
</dbReference>
<proteinExistence type="predicted"/>
<organism evidence="1 2">
    <name type="scientific">Asticcacaulis endophyticus</name>
    <dbReference type="NCBI Taxonomy" id="1395890"/>
    <lineage>
        <taxon>Bacteria</taxon>
        <taxon>Pseudomonadati</taxon>
        <taxon>Pseudomonadota</taxon>
        <taxon>Alphaproteobacteria</taxon>
        <taxon>Caulobacterales</taxon>
        <taxon>Caulobacteraceae</taxon>
        <taxon>Asticcacaulis</taxon>
    </lineage>
</organism>
<reference evidence="1" key="2">
    <citation type="submission" date="2020-09" db="EMBL/GenBank/DDBJ databases">
        <authorList>
            <person name="Sun Q."/>
            <person name="Kim S."/>
        </authorList>
    </citation>
    <scope>NUCLEOTIDE SEQUENCE</scope>
    <source>
        <strain evidence="1">KCTC 32296</strain>
    </source>
</reference>
<sequence length="343" mass="38152">MAAALLWPRDSGAPTVQTLPSDPALSQLYLQARGDWAQRRPETLARAIVGFETLTRAEPDYAPGWAGLAEAYILAREFGTMTDDSAFPKAKAAAETALRHDPDLASAHRALGFVHYWWDNASREAGVDFRRALALAPRDAQTHFWYGNILADNGQHVAAMRELDTARLIEPGSVAIQVDHAWAQWGAGNEAEARQAFDDLARSHPEFAVIFDCLSEINLSDGDYVGYIQNLGTYARLRKDDALLKHVEALRTALKTGTEAVQDALMRRALAEIASGEQKTHIRPVFLASLAQNRKQTLAFLEQAEIRQEVWGNAATTTQIRKVWLDDAEIAERVRRRRAELVE</sequence>
<gene>
    <name evidence="1" type="ORF">GCM10011273_34650</name>
</gene>
<dbReference type="SUPFAM" id="SSF48452">
    <property type="entry name" value="TPR-like"/>
    <property type="match status" value="1"/>
</dbReference>
<dbReference type="InterPro" id="IPR011990">
    <property type="entry name" value="TPR-like_helical_dom_sf"/>
</dbReference>
<dbReference type="EMBL" id="BMZB01000008">
    <property type="protein sequence ID" value="GGZ44976.1"/>
    <property type="molecule type" value="Genomic_DNA"/>
</dbReference>
<protein>
    <recommendedName>
        <fullName evidence="3">Tetratricopeptide repeat protein</fullName>
    </recommendedName>
</protein>
<name>A0A918UYM8_9CAUL</name>
<dbReference type="Gene3D" id="1.25.40.10">
    <property type="entry name" value="Tetratricopeptide repeat domain"/>
    <property type="match status" value="1"/>
</dbReference>
<evidence type="ECO:0000313" key="2">
    <source>
        <dbReference type="Proteomes" id="UP000662572"/>
    </source>
</evidence>
<keyword evidence="2" id="KW-1185">Reference proteome</keyword>
<accession>A0A918UYM8</accession>
<comment type="caution">
    <text evidence="1">The sequence shown here is derived from an EMBL/GenBank/DDBJ whole genome shotgun (WGS) entry which is preliminary data.</text>
</comment>
<evidence type="ECO:0008006" key="3">
    <source>
        <dbReference type="Google" id="ProtNLM"/>
    </source>
</evidence>
<dbReference type="AlphaFoldDB" id="A0A918UYM8"/>
<reference evidence="1" key="1">
    <citation type="journal article" date="2014" name="Int. J. Syst. Evol. Microbiol.">
        <title>Complete genome sequence of Corynebacterium casei LMG S-19264T (=DSM 44701T), isolated from a smear-ripened cheese.</title>
        <authorList>
            <consortium name="US DOE Joint Genome Institute (JGI-PGF)"/>
            <person name="Walter F."/>
            <person name="Albersmeier A."/>
            <person name="Kalinowski J."/>
            <person name="Ruckert C."/>
        </authorList>
    </citation>
    <scope>NUCLEOTIDE SEQUENCE</scope>
    <source>
        <strain evidence="1">KCTC 32296</strain>
    </source>
</reference>